<name>A0A0L0S3E7_ALLM3</name>
<dbReference type="AlphaFoldDB" id="A0A0L0S3E7"/>
<reference evidence="3 4" key="1">
    <citation type="submission" date="2009-11" db="EMBL/GenBank/DDBJ databases">
        <title>Annotation of Allomyces macrogynus ATCC 38327.</title>
        <authorList>
            <consortium name="The Broad Institute Genome Sequencing Platform"/>
            <person name="Russ C."/>
            <person name="Cuomo C."/>
            <person name="Burger G."/>
            <person name="Gray M.W."/>
            <person name="Holland P.W.H."/>
            <person name="King N."/>
            <person name="Lang F.B.F."/>
            <person name="Roger A.J."/>
            <person name="Ruiz-Trillo I."/>
            <person name="Young S.K."/>
            <person name="Zeng Q."/>
            <person name="Gargeya S."/>
            <person name="Fitzgerald M."/>
            <person name="Haas B."/>
            <person name="Abouelleil A."/>
            <person name="Alvarado L."/>
            <person name="Arachchi H.M."/>
            <person name="Berlin A."/>
            <person name="Chapman S.B."/>
            <person name="Gearin G."/>
            <person name="Goldberg J."/>
            <person name="Griggs A."/>
            <person name="Gujja S."/>
            <person name="Hansen M."/>
            <person name="Heiman D."/>
            <person name="Howarth C."/>
            <person name="Larimer J."/>
            <person name="Lui A."/>
            <person name="MacDonald P.J.P."/>
            <person name="McCowen C."/>
            <person name="Montmayeur A."/>
            <person name="Murphy C."/>
            <person name="Neiman D."/>
            <person name="Pearson M."/>
            <person name="Priest M."/>
            <person name="Roberts A."/>
            <person name="Saif S."/>
            <person name="Shea T."/>
            <person name="Sisk P."/>
            <person name="Stolte C."/>
            <person name="Sykes S."/>
            <person name="Wortman J."/>
            <person name="Nusbaum C."/>
            <person name="Birren B."/>
        </authorList>
    </citation>
    <scope>NUCLEOTIDE SEQUENCE [LARGE SCALE GENOMIC DNA]</scope>
    <source>
        <strain evidence="3 4">ATCC 38327</strain>
    </source>
</reference>
<feature type="compositionally biased region" description="Acidic residues" evidence="2">
    <location>
        <begin position="61"/>
        <end position="73"/>
    </location>
</feature>
<dbReference type="EMBL" id="GG745331">
    <property type="protein sequence ID" value="KNE56909.1"/>
    <property type="molecule type" value="Genomic_DNA"/>
</dbReference>
<evidence type="ECO:0000313" key="4">
    <source>
        <dbReference type="Proteomes" id="UP000054350"/>
    </source>
</evidence>
<feature type="coiled-coil region" evidence="1">
    <location>
        <begin position="366"/>
        <end position="393"/>
    </location>
</feature>
<dbReference type="Proteomes" id="UP000054350">
    <property type="component" value="Unassembled WGS sequence"/>
</dbReference>
<feature type="compositionally biased region" description="Low complexity" evidence="2">
    <location>
        <begin position="208"/>
        <end position="224"/>
    </location>
</feature>
<dbReference type="VEuPathDB" id="FungiDB:AMAG_02680"/>
<evidence type="ECO:0000256" key="1">
    <source>
        <dbReference type="SAM" id="Coils"/>
    </source>
</evidence>
<feature type="compositionally biased region" description="Acidic residues" evidence="2">
    <location>
        <begin position="265"/>
        <end position="293"/>
    </location>
</feature>
<evidence type="ECO:0000313" key="3">
    <source>
        <dbReference type="EMBL" id="KNE56909.1"/>
    </source>
</evidence>
<feature type="compositionally biased region" description="Low complexity" evidence="2">
    <location>
        <begin position="233"/>
        <end position="262"/>
    </location>
</feature>
<evidence type="ECO:0000256" key="2">
    <source>
        <dbReference type="SAM" id="MobiDB-lite"/>
    </source>
</evidence>
<keyword evidence="1" id="KW-0175">Coiled coil</keyword>
<gene>
    <name evidence="3" type="ORF">AMAG_02680</name>
</gene>
<feature type="non-terminal residue" evidence="3">
    <location>
        <position position="1"/>
    </location>
</feature>
<protein>
    <submittedName>
        <fullName evidence="3">Uncharacterized protein</fullName>
    </submittedName>
</protein>
<sequence length="396" mass="42403">MDVAEERDAAEDVGEETAAAVGRRDGSFATKDLDMDDAASEPDLVLFLEGEPDAAFHGEDQDVAMDEPEEPQELDELTELDEMGELDEHGHDDELQAMADLRVTDDLDAVDERDADHALDLTGIDPTHVATPPSVSPMQIEDDADVAPPSISPMQIEDELPAPLMSPIHIEDEDGHPPSPMAGSSTPTPTPTPFAPRRLSPAASMYESSSPTPTPTASRPSTRTGHASPGWHSSPTPSRRRPGSLGRTVPTVPVSPSPVLRVPDQDEPAVVDDDGSASFDEDEAAVAYDDEPSVVDTDSPAVQLPSSESQDAVAAGGDAVDPYAEARAAIAAMDPTIRDKFARSARVCSPEEQNLTVREWLALVGKHRIQAYRAQAQEMIDDLQRKAEMALETARL</sequence>
<feature type="region of interest" description="Disordered" evidence="2">
    <location>
        <begin position="1"/>
        <end position="37"/>
    </location>
</feature>
<accession>A0A0L0S3E7</accession>
<feature type="region of interest" description="Disordered" evidence="2">
    <location>
        <begin position="117"/>
        <end position="309"/>
    </location>
</feature>
<keyword evidence="4" id="KW-1185">Reference proteome</keyword>
<feature type="region of interest" description="Disordered" evidence="2">
    <location>
        <begin position="54"/>
        <end position="73"/>
    </location>
</feature>
<organism evidence="3 4">
    <name type="scientific">Allomyces macrogynus (strain ATCC 38327)</name>
    <name type="common">Allomyces javanicus var. macrogynus</name>
    <dbReference type="NCBI Taxonomy" id="578462"/>
    <lineage>
        <taxon>Eukaryota</taxon>
        <taxon>Fungi</taxon>
        <taxon>Fungi incertae sedis</taxon>
        <taxon>Blastocladiomycota</taxon>
        <taxon>Blastocladiomycetes</taxon>
        <taxon>Blastocladiales</taxon>
        <taxon>Blastocladiaceae</taxon>
        <taxon>Allomyces</taxon>
    </lineage>
</organism>
<proteinExistence type="predicted"/>
<reference evidence="4" key="2">
    <citation type="submission" date="2009-11" db="EMBL/GenBank/DDBJ databases">
        <title>The Genome Sequence of Allomyces macrogynus strain ATCC 38327.</title>
        <authorList>
            <consortium name="The Broad Institute Genome Sequencing Platform"/>
            <person name="Russ C."/>
            <person name="Cuomo C."/>
            <person name="Shea T."/>
            <person name="Young S.K."/>
            <person name="Zeng Q."/>
            <person name="Koehrsen M."/>
            <person name="Haas B."/>
            <person name="Borodovsky M."/>
            <person name="Guigo R."/>
            <person name="Alvarado L."/>
            <person name="Berlin A."/>
            <person name="Borenstein D."/>
            <person name="Chen Z."/>
            <person name="Engels R."/>
            <person name="Freedman E."/>
            <person name="Gellesch M."/>
            <person name="Goldberg J."/>
            <person name="Griggs A."/>
            <person name="Gujja S."/>
            <person name="Heiman D."/>
            <person name="Hepburn T."/>
            <person name="Howarth C."/>
            <person name="Jen D."/>
            <person name="Larson L."/>
            <person name="Lewis B."/>
            <person name="Mehta T."/>
            <person name="Park D."/>
            <person name="Pearson M."/>
            <person name="Roberts A."/>
            <person name="Saif S."/>
            <person name="Shenoy N."/>
            <person name="Sisk P."/>
            <person name="Stolte C."/>
            <person name="Sykes S."/>
            <person name="Walk T."/>
            <person name="White J."/>
            <person name="Yandava C."/>
            <person name="Burger G."/>
            <person name="Gray M.W."/>
            <person name="Holland P.W.H."/>
            <person name="King N."/>
            <person name="Lang F.B.F."/>
            <person name="Roger A.J."/>
            <person name="Ruiz-Trillo I."/>
            <person name="Lander E."/>
            <person name="Nusbaum C."/>
        </authorList>
    </citation>
    <scope>NUCLEOTIDE SEQUENCE [LARGE SCALE GENOMIC DNA]</scope>
    <source>
        <strain evidence="4">ATCC 38327</strain>
    </source>
</reference>